<accession>D0DSC3</accession>
<comment type="subcellular location">
    <subcellularLocation>
        <location evidence="1">Cell membrane</location>
        <topology evidence="1">Multi-pass membrane protein</topology>
    </subcellularLocation>
</comment>
<evidence type="ECO:0000256" key="6">
    <source>
        <dbReference type="ARBA" id="ARBA00023136"/>
    </source>
</evidence>
<dbReference type="Proteomes" id="UP000004920">
    <property type="component" value="Unassembled WGS sequence"/>
</dbReference>
<evidence type="ECO:0000256" key="3">
    <source>
        <dbReference type="ARBA" id="ARBA00022475"/>
    </source>
</evidence>
<dbReference type="Pfam" id="PF07690">
    <property type="entry name" value="MFS_1"/>
    <property type="match status" value="1"/>
</dbReference>
<name>D0DSC3_LIMFE</name>
<keyword evidence="3" id="KW-1003">Cell membrane</keyword>
<protein>
    <submittedName>
        <fullName evidence="9">Transporter, major facilitator family protein</fullName>
    </submittedName>
</protein>
<feature type="transmembrane region" description="Helical" evidence="7">
    <location>
        <begin position="343"/>
        <end position="362"/>
    </location>
</feature>
<feature type="transmembrane region" description="Helical" evidence="7">
    <location>
        <begin position="309"/>
        <end position="331"/>
    </location>
</feature>
<dbReference type="InterPro" id="IPR036259">
    <property type="entry name" value="MFS_trans_sf"/>
</dbReference>
<evidence type="ECO:0000259" key="8">
    <source>
        <dbReference type="PROSITE" id="PS50850"/>
    </source>
</evidence>
<dbReference type="PANTHER" id="PTHR23517">
    <property type="entry name" value="RESISTANCE PROTEIN MDTM, PUTATIVE-RELATED-RELATED"/>
    <property type="match status" value="1"/>
</dbReference>
<dbReference type="Gene3D" id="1.20.1250.20">
    <property type="entry name" value="MFS general substrate transporter like domains"/>
    <property type="match status" value="2"/>
</dbReference>
<sequence length="403" mass="45310">MCCLKLRKLGEKMQTEIKFRWLLLGSFLVNVGNSFIWPLTTVYIHDQLHQSLTVSGIVLLFYSGTNVIGSYVGGRLFDKYSPQRLTLGGIVAAVIFMGVLVFKNDWPTYPIMLALIGIVNGWLMTMHNSYGARMRSRDGRFVFNMLYFANNLGMVFGTTIVGPLYQYAHDNVGPLFLVTVVMYAAFSLVVIKFYQIAVIKRPQHEEKLVKLPRANSQLIWTMSGALLVIWMMYSQWSSNMSVYITGHGVSMTSYSLLWTINGLLIVVLQMAINWLNRRMNNDHLYLYFGAAMLGLSFLILPFAKGYGAFVFSMVVLTLGEATAIPTIPALVNQLCPMEDKGRYQGIVNSFGSAGKALGPLFGGLVIERFSYQPLFYVCTLAILGAGLVSWLMIEKNHRQAEYY</sequence>
<dbReference type="PANTHER" id="PTHR23517:SF10">
    <property type="entry name" value="MAJOR FACILITATOR SUPERFAMILY (MFS) PROFILE DOMAIN-CONTAINING PROTEIN"/>
    <property type="match status" value="1"/>
</dbReference>
<feature type="transmembrane region" description="Helical" evidence="7">
    <location>
        <begin position="146"/>
        <end position="168"/>
    </location>
</feature>
<dbReference type="EMBL" id="GG704700">
    <property type="protein sequence ID" value="EEX26184.1"/>
    <property type="molecule type" value="Genomic_DNA"/>
</dbReference>
<evidence type="ECO:0000256" key="1">
    <source>
        <dbReference type="ARBA" id="ARBA00004651"/>
    </source>
</evidence>
<keyword evidence="5 7" id="KW-1133">Transmembrane helix</keyword>
<feature type="transmembrane region" description="Helical" evidence="7">
    <location>
        <begin position="374"/>
        <end position="393"/>
    </location>
</feature>
<evidence type="ECO:0000256" key="4">
    <source>
        <dbReference type="ARBA" id="ARBA00022692"/>
    </source>
</evidence>
<dbReference type="InterPro" id="IPR011701">
    <property type="entry name" value="MFS"/>
</dbReference>
<dbReference type="HOGENOM" id="CLU_001265_60_4_9"/>
<reference evidence="9" key="1">
    <citation type="submission" date="2009-08" db="EMBL/GenBank/DDBJ databases">
        <title>The Genome Sequence of Lactobacillus fermentum 28-3-CHN.</title>
        <authorList>
            <consortium name="The Broad Institute Genome Sequencing Platform"/>
            <person name="Ward D."/>
            <person name="Feldgarden M."/>
            <person name="Earl A."/>
            <person name="Young S.K."/>
            <person name="Zeng Q."/>
            <person name="Koehrsen M."/>
            <person name="Alvarado L."/>
            <person name="Berlin A."/>
            <person name="Bochicchio J."/>
            <person name="Borenstein D."/>
            <person name="Chapman S.B."/>
            <person name="Chen Z."/>
            <person name="Engels R."/>
            <person name="Freedman E."/>
            <person name="Gellesch M."/>
            <person name="Goldberg J."/>
            <person name="Griggs A."/>
            <person name="Gujja S."/>
            <person name="Heilman E."/>
            <person name="Heiman D."/>
            <person name="Hepburn T."/>
            <person name="Howarth C."/>
            <person name="Jen D."/>
            <person name="Larson L."/>
            <person name="Lewis B."/>
            <person name="Mehta T."/>
            <person name="Park D."/>
            <person name="Pearson M."/>
            <person name="Roberts A."/>
            <person name="Saif S."/>
            <person name="Shea T."/>
            <person name="Shenoy N."/>
            <person name="Sisk P."/>
            <person name="Stolte C."/>
            <person name="Sykes S."/>
            <person name="Thomson T."/>
            <person name="Walk T."/>
            <person name="White J."/>
            <person name="Yandava C."/>
            <person name="Liu Y."/>
            <person name="Xu Q."/>
            <person name="Haas B."/>
            <person name="Nusbaum C."/>
            <person name="Birren B."/>
        </authorList>
    </citation>
    <scope>NUCLEOTIDE SEQUENCE</scope>
    <source>
        <strain evidence="9">28-3-CHN</strain>
    </source>
</reference>
<gene>
    <name evidence="9" type="ORF">HMPREF0513_00562</name>
</gene>
<organism evidence="9">
    <name type="scientific">Limosilactobacillus fermentum 28-3-CHN</name>
    <dbReference type="NCBI Taxonomy" id="575599"/>
    <lineage>
        <taxon>Bacteria</taxon>
        <taxon>Bacillati</taxon>
        <taxon>Bacillota</taxon>
        <taxon>Bacilli</taxon>
        <taxon>Lactobacillales</taxon>
        <taxon>Lactobacillaceae</taxon>
        <taxon>Limosilactobacillus</taxon>
    </lineage>
</organism>
<dbReference type="AlphaFoldDB" id="D0DSC3"/>
<feature type="transmembrane region" description="Helical" evidence="7">
    <location>
        <begin position="256"/>
        <end position="275"/>
    </location>
</feature>
<dbReference type="SUPFAM" id="SSF103473">
    <property type="entry name" value="MFS general substrate transporter"/>
    <property type="match status" value="1"/>
</dbReference>
<feature type="domain" description="Major facilitator superfamily (MFS) profile" evidence="8">
    <location>
        <begin position="181"/>
        <end position="403"/>
    </location>
</feature>
<feature type="transmembrane region" description="Helical" evidence="7">
    <location>
        <begin position="52"/>
        <end position="73"/>
    </location>
</feature>
<dbReference type="CDD" id="cd17329">
    <property type="entry name" value="MFS_MdtH_MDR_like"/>
    <property type="match status" value="1"/>
</dbReference>
<dbReference type="GO" id="GO:0022857">
    <property type="term" value="F:transmembrane transporter activity"/>
    <property type="evidence" value="ECO:0007669"/>
    <property type="project" value="InterPro"/>
</dbReference>
<evidence type="ECO:0000256" key="7">
    <source>
        <dbReference type="SAM" id="Phobius"/>
    </source>
</evidence>
<proteinExistence type="predicted"/>
<keyword evidence="4 7" id="KW-0812">Transmembrane</keyword>
<feature type="transmembrane region" description="Helical" evidence="7">
    <location>
        <begin position="218"/>
        <end position="236"/>
    </location>
</feature>
<feature type="transmembrane region" description="Helical" evidence="7">
    <location>
        <begin position="85"/>
        <end position="102"/>
    </location>
</feature>
<evidence type="ECO:0000313" key="9">
    <source>
        <dbReference type="EMBL" id="EEX26184.1"/>
    </source>
</evidence>
<keyword evidence="6 7" id="KW-0472">Membrane</keyword>
<dbReference type="PROSITE" id="PS50850">
    <property type="entry name" value="MFS"/>
    <property type="match status" value="1"/>
</dbReference>
<evidence type="ECO:0000256" key="2">
    <source>
        <dbReference type="ARBA" id="ARBA00022448"/>
    </source>
</evidence>
<dbReference type="GO" id="GO:0005886">
    <property type="term" value="C:plasma membrane"/>
    <property type="evidence" value="ECO:0007669"/>
    <property type="project" value="UniProtKB-SubCell"/>
</dbReference>
<feature type="transmembrane region" description="Helical" evidence="7">
    <location>
        <begin position="21"/>
        <end position="40"/>
    </location>
</feature>
<keyword evidence="2" id="KW-0813">Transport</keyword>
<evidence type="ECO:0000256" key="5">
    <source>
        <dbReference type="ARBA" id="ARBA00022989"/>
    </source>
</evidence>
<feature type="transmembrane region" description="Helical" evidence="7">
    <location>
        <begin position="174"/>
        <end position="197"/>
    </location>
</feature>
<dbReference type="InterPro" id="IPR020846">
    <property type="entry name" value="MFS_dom"/>
</dbReference>
<feature type="transmembrane region" description="Helical" evidence="7">
    <location>
        <begin position="284"/>
        <end position="303"/>
    </location>
</feature>
<feature type="transmembrane region" description="Helical" evidence="7">
    <location>
        <begin position="108"/>
        <end position="125"/>
    </location>
</feature>
<dbReference type="InterPro" id="IPR050171">
    <property type="entry name" value="MFS_Transporters"/>
</dbReference>